<name>A0A2D0KXI8_9GAMM</name>
<dbReference type="EMBL" id="NJCX01000060">
    <property type="protein sequence ID" value="PHM67917.1"/>
    <property type="molecule type" value="Genomic_DNA"/>
</dbReference>
<proteinExistence type="predicted"/>
<reference evidence="1 2" key="1">
    <citation type="journal article" date="2017" name="Nat. Microbiol.">
        <title>Natural product diversity associated with the nematode symbionts Photorhabdus and Xenorhabdus.</title>
        <authorList>
            <person name="Tobias N.J."/>
            <person name="Wolff H."/>
            <person name="Djahanschiri B."/>
            <person name="Grundmann F."/>
            <person name="Kronenwerth M."/>
            <person name="Shi Y.M."/>
            <person name="Simonyi S."/>
            <person name="Grun P."/>
            <person name="Shapiro-Ilan D."/>
            <person name="Pidot S.J."/>
            <person name="Stinear T.P."/>
            <person name="Ebersberger I."/>
            <person name="Bode H.B."/>
        </authorList>
    </citation>
    <scope>NUCLEOTIDE SEQUENCE [LARGE SCALE GENOMIC DNA]</scope>
    <source>
        <strain evidence="1 2">DSM 17907</strain>
    </source>
</reference>
<dbReference type="Proteomes" id="UP000221101">
    <property type="component" value="Unassembled WGS sequence"/>
</dbReference>
<gene>
    <name evidence="1" type="ORF">Xkoz_03794</name>
</gene>
<sequence>MPINPLDPFRTEGPLVKSKLIVAMPNSDSAIYINSLIHRGFLKQDNPINPTTLVVEANSIEQLCYRPIVNYSNIREMLDLLGFTQVTLSCSGVRFVLNGYPGIRTLESYKRRVLGSWSMY</sequence>
<organism evidence="1 2">
    <name type="scientific">Xenorhabdus kozodoii</name>
    <dbReference type="NCBI Taxonomy" id="351676"/>
    <lineage>
        <taxon>Bacteria</taxon>
        <taxon>Pseudomonadati</taxon>
        <taxon>Pseudomonadota</taxon>
        <taxon>Gammaproteobacteria</taxon>
        <taxon>Enterobacterales</taxon>
        <taxon>Morganellaceae</taxon>
        <taxon>Xenorhabdus</taxon>
    </lineage>
</organism>
<evidence type="ECO:0000313" key="1">
    <source>
        <dbReference type="EMBL" id="PHM67917.1"/>
    </source>
</evidence>
<comment type="caution">
    <text evidence="1">The sequence shown here is derived from an EMBL/GenBank/DDBJ whole genome shotgun (WGS) entry which is preliminary data.</text>
</comment>
<accession>A0A2D0KXI8</accession>
<protein>
    <submittedName>
        <fullName evidence="1">Uncharacterized protein</fullName>
    </submittedName>
</protein>
<dbReference type="AlphaFoldDB" id="A0A2D0KXI8"/>
<evidence type="ECO:0000313" key="2">
    <source>
        <dbReference type="Proteomes" id="UP000221101"/>
    </source>
</evidence>
<keyword evidence="2" id="KW-1185">Reference proteome</keyword>